<keyword evidence="9" id="KW-1185">Reference proteome</keyword>
<evidence type="ECO:0000256" key="3">
    <source>
        <dbReference type="ARBA" id="ARBA00022692"/>
    </source>
</evidence>
<feature type="transmembrane region" description="Helical" evidence="6">
    <location>
        <begin position="213"/>
        <end position="238"/>
    </location>
</feature>
<dbReference type="Pfam" id="PF00528">
    <property type="entry name" value="BPD_transp_1"/>
    <property type="match status" value="1"/>
</dbReference>
<keyword evidence="4 6" id="KW-1133">Transmembrane helix</keyword>
<feature type="domain" description="ABC transmembrane type-1" evidence="7">
    <location>
        <begin position="84"/>
        <end position="295"/>
    </location>
</feature>
<feature type="transmembrane region" description="Helical" evidence="6">
    <location>
        <begin position="82"/>
        <end position="109"/>
    </location>
</feature>
<dbReference type="PANTHER" id="PTHR43839:SF3">
    <property type="entry name" value="OLIGOPEPTIDE ABC TRANSPORTER, PERMEASE PROTEIN"/>
    <property type="match status" value="1"/>
</dbReference>
<comment type="caution">
    <text evidence="8">The sequence shown here is derived from an EMBL/GenBank/DDBJ whole genome shotgun (WGS) entry which is preliminary data.</text>
</comment>
<reference evidence="8 9" key="1">
    <citation type="submission" date="2024-04" db="EMBL/GenBank/DDBJ databases">
        <title>Bacillus oryzaecorticis sp. nov., a moderately halophilic bacterium isolated from rice husks.</title>
        <authorList>
            <person name="Zhu H.-S."/>
        </authorList>
    </citation>
    <scope>NUCLEOTIDE SEQUENCE [LARGE SCALE GENOMIC DNA]</scope>
    <source>
        <strain evidence="8 9">ZC255</strain>
    </source>
</reference>
<dbReference type="Proteomes" id="UP001389717">
    <property type="component" value="Unassembled WGS sequence"/>
</dbReference>
<keyword evidence="5 6" id="KW-0472">Membrane</keyword>
<evidence type="ECO:0000256" key="4">
    <source>
        <dbReference type="ARBA" id="ARBA00022989"/>
    </source>
</evidence>
<sequence>MMKPNIWKNPYFLTGFLYITLLILASFLYSILWGDEVRRLYFISENGLPVEAAPISPKWAFPFGTDPLGLDMLGKIVIGAKYTLITAFIIAFLRVAVSLPIGFVLGIYLGKYRKSVNGMIDSFHYLPLSILAYFLLKPVLWEPYNGFPTTLTERFIIEIVVLTILIVPVISSLLGNEIALIYKEEFIFSARVLGANRLRIIVKHILPSLKDKLVIMFGQQVMQTLIIFIHLGLLQLFVGGTDVDYSFAKDPPQSMTNEWSGLIGDSFRYLQGAPWVPLTPILFFASAMFAVALMMEGYVRVTSGHSYYYKKFKEKYEGAAKGETFDVSQSDFERVKHRDKSLSG</sequence>
<keyword evidence="2 6" id="KW-0813">Transport</keyword>
<dbReference type="EMBL" id="JBBYAF010000002">
    <property type="protein sequence ID" value="MEL3970999.1"/>
    <property type="molecule type" value="Genomic_DNA"/>
</dbReference>
<feature type="transmembrane region" description="Helical" evidence="6">
    <location>
        <begin position="155"/>
        <end position="174"/>
    </location>
</feature>
<dbReference type="CDD" id="cd06261">
    <property type="entry name" value="TM_PBP2"/>
    <property type="match status" value="1"/>
</dbReference>
<name>A0ABU9K6X9_9BACI</name>
<keyword evidence="3 6" id="KW-0812">Transmembrane</keyword>
<feature type="transmembrane region" description="Helical" evidence="6">
    <location>
        <begin position="275"/>
        <end position="295"/>
    </location>
</feature>
<gene>
    <name evidence="8" type="ORF">AAEO50_01805</name>
</gene>
<comment type="subcellular location">
    <subcellularLocation>
        <location evidence="6">Cell membrane</location>
        <topology evidence="6">Multi-pass membrane protein</topology>
    </subcellularLocation>
    <subcellularLocation>
        <location evidence="1">Membrane</location>
        <topology evidence="1">Multi-pass membrane protein</topology>
    </subcellularLocation>
</comment>
<evidence type="ECO:0000313" key="8">
    <source>
        <dbReference type="EMBL" id="MEL3970999.1"/>
    </source>
</evidence>
<feature type="transmembrane region" description="Helical" evidence="6">
    <location>
        <begin position="116"/>
        <end position="135"/>
    </location>
</feature>
<evidence type="ECO:0000256" key="6">
    <source>
        <dbReference type="RuleBase" id="RU363032"/>
    </source>
</evidence>
<dbReference type="InterPro" id="IPR000515">
    <property type="entry name" value="MetI-like"/>
</dbReference>
<evidence type="ECO:0000256" key="5">
    <source>
        <dbReference type="ARBA" id="ARBA00023136"/>
    </source>
</evidence>
<dbReference type="SUPFAM" id="SSF161098">
    <property type="entry name" value="MetI-like"/>
    <property type="match status" value="1"/>
</dbReference>
<evidence type="ECO:0000256" key="1">
    <source>
        <dbReference type="ARBA" id="ARBA00004141"/>
    </source>
</evidence>
<proteinExistence type="inferred from homology"/>
<evidence type="ECO:0000313" key="9">
    <source>
        <dbReference type="Proteomes" id="UP001389717"/>
    </source>
</evidence>
<evidence type="ECO:0000256" key="2">
    <source>
        <dbReference type="ARBA" id="ARBA00022448"/>
    </source>
</evidence>
<protein>
    <submittedName>
        <fullName evidence="8">ABC transporter permease subunit</fullName>
    </submittedName>
</protein>
<dbReference type="PANTHER" id="PTHR43839">
    <property type="entry name" value="OPPC IN A BINDING PROTEIN-DEPENDENT TRANSPORT SYSTEM"/>
    <property type="match status" value="1"/>
</dbReference>
<dbReference type="InterPro" id="IPR035906">
    <property type="entry name" value="MetI-like_sf"/>
</dbReference>
<feature type="transmembrane region" description="Helical" evidence="6">
    <location>
        <begin position="12"/>
        <end position="32"/>
    </location>
</feature>
<accession>A0ABU9K6X9</accession>
<evidence type="ECO:0000259" key="7">
    <source>
        <dbReference type="PROSITE" id="PS50928"/>
    </source>
</evidence>
<dbReference type="PROSITE" id="PS50928">
    <property type="entry name" value="ABC_TM1"/>
    <property type="match status" value="1"/>
</dbReference>
<organism evidence="8 9">
    <name type="scientific">Rossellomorea oryzaecorticis</name>
    <dbReference type="NCBI Taxonomy" id="1396505"/>
    <lineage>
        <taxon>Bacteria</taxon>
        <taxon>Bacillati</taxon>
        <taxon>Bacillota</taxon>
        <taxon>Bacilli</taxon>
        <taxon>Bacillales</taxon>
        <taxon>Bacillaceae</taxon>
        <taxon>Rossellomorea</taxon>
    </lineage>
</organism>
<dbReference type="Gene3D" id="1.10.3720.10">
    <property type="entry name" value="MetI-like"/>
    <property type="match status" value="1"/>
</dbReference>
<comment type="similarity">
    <text evidence="6">Belongs to the binding-protein-dependent transport system permease family.</text>
</comment>